<evidence type="ECO:0000256" key="4">
    <source>
        <dbReference type="ARBA" id="ARBA00023002"/>
    </source>
</evidence>
<dbReference type="PANTHER" id="PTHR31873">
    <property type="entry name" value="L-ASPARTATE DEHYDROGENASE-RELATED"/>
    <property type="match status" value="1"/>
</dbReference>
<dbReference type="Pfam" id="PF01958">
    <property type="entry name" value="Asp_DH_C"/>
    <property type="match status" value="1"/>
</dbReference>
<feature type="binding site" evidence="6">
    <location>
        <position position="131"/>
    </location>
    <ligand>
        <name>NAD(+)</name>
        <dbReference type="ChEBI" id="CHEBI:57540"/>
    </ligand>
</feature>
<feature type="binding site" evidence="6">
    <location>
        <position position="199"/>
    </location>
    <ligand>
        <name>NAD(+)</name>
        <dbReference type="ChEBI" id="CHEBI:57540"/>
    </ligand>
</feature>
<name>A0A9W6N654_9HYPH</name>
<feature type="domain" description="Aspartate/homoserine dehydrogenase NAD-binding" evidence="8">
    <location>
        <begin position="19"/>
        <end position="128"/>
    </location>
</feature>
<comment type="caution">
    <text evidence="9">The sequence shown here is derived from an EMBL/GenBank/DDBJ whole genome shotgun (WGS) entry which is preliminary data.</text>
</comment>
<dbReference type="GO" id="GO:0033735">
    <property type="term" value="F:aspartate dehydrogenase [NAD(P)+] activity"/>
    <property type="evidence" value="ECO:0007669"/>
    <property type="project" value="UniProtKB-EC"/>
</dbReference>
<comment type="pathway">
    <text evidence="6">Cofactor biosynthesis; NAD(+) biosynthesis; iminoaspartate from L-aspartate (dehydrogenase route): step 1/1.</text>
</comment>
<keyword evidence="2 6" id="KW-0662">Pyridine nucleotide biosynthesis</keyword>
<dbReference type="GO" id="GO:0050661">
    <property type="term" value="F:NADP binding"/>
    <property type="evidence" value="ECO:0007669"/>
    <property type="project" value="UniProtKB-UniRule"/>
</dbReference>
<evidence type="ECO:0000313" key="10">
    <source>
        <dbReference type="Proteomes" id="UP001143309"/>
    </source>
</evidence>
<gene>
    <name evidence="6 9" type="primary">nadX</name>
    <name evidence="9" type="ORF">GCM10008174_16100</name>
</gene>
<accession>A0A9W6N654</accession>
<dbReference type="HAMAP" id="MF_01265">
    <property type="entry name" value="NadX"/>
    <property type="match status" value="1"/>
</dbReference>
<comment type="miscellaneous">
    <text evidence="6">The iminoaspartate product is unstable in aqueous solution and can decompose to oxaloacetate and ammonia.</text>
</comment>
<keyword evidence="3 6" id="KW-0521">NADP</keyword>
<keyword evidence="10" id="KW-1185">Reference proteome</keyword>
<dbReference type="InterPro" id="IPR002811">
    <property type="entry name" value="Asp_DH"/>
</dbReference>
<dbReference type="EC" id="1.4.1.21" evidence="6"/>
<dbReference type="NCBIfam" id="NF009825">
    <property type="entry name" value="PRK13302.1"/>
    <property type="match status" value="1"/>
</dbReference>
<dbReference type="Gene3D" id="3.40.50.720">
    <property type="entry name" value="NAD(P)-binding Rossmann-like Domain"/>
    <property type="match status" value="1"/>
</dbReference>
<comment type="similarity">
    <text evidence="1 6">Belongs to the L-aspartate dehydrogenase family.</text>
</comment>
<evidence type="ECO:0000256" key="2">
    <source>
        <dbReference type="ARBA" id="ARBA00022642"/>
    </source>
</evidence>
<dbReference type="InterPro" id="IPR005106">
    <property type="entry name" value="Asp/hSer_DH_NAD-bd"/>
</dbReference>
<comment type="catalytic activity">
    <reaction evidence="6">
        <text>L-aspartate + NAD(+) + H2O = oxaloacetate + NH4(+) + NADH + H(+)</text>
        <dbReference type="Rhea" id="RHEA:11788"/>
        <dbReference type="ChEBI" id="CHEBI:15377"/>
        <dbReference type="ChEBI" id="CHEBI:15378"/>
        <dbReference type="ChEBI" id="CHEBI:16452"/>
        <dbReference type="ChEBI" id="CHEBI:28938"/>
        <dbReference type="ChEBI" id="CHEBI:29991"/>
        <dbReference type="ChEBI" id="CHEBI:57540"/>
        <dbReference type="ChEBI" id="CHEBI:57945"/>
        <dbReference type="EC" id="1.4.1.21"/>
    </reaction>
</comment>
<evidence type="ECO:0000256" key="5">
    <source>
        <dbReference type="ARBA" id="ARBA00023027"/>
    </source>
</evidence>
<feature type="domain" description="Aspartate dehydrogenase" evidence="7">
    <location>
        <begin position="177"/>
        <end position="263"/>
    </location>
</feature>
<comment type="function">
    <text evidence="6">Specifically catalyzes the NAD or NADP-dependent dehydrogenation of L-aspartate to iminoaspartate.</text>
</comment>
<dbReference type="SUPFAM" id="SSF51735">
    <property type="entry name" value="NAD(P)-binding Rossmann-fold domains"/>
    <property type="match status" value="1"/>
</dbReference>
<dbReference type="RefSeq" id="WP_271200356.1">
    <property type="nucleotide sequence ID" value="NZ_BSFL01000002.1"/>
</dbReference>
<reference evidence="9" key="1">
    <citation type="journal article" date="2014" name="Int. J. Syst. Evol. Microbiol.">
        <title>Complete genome sequence of Corynebacterium casei LMG S-19264T (=DSM 44701T), isolated from a smear-ripened cheese.</title>
        <authorList>
            <consortium name="US DOE Joint Genome Institute (JGI-PGF)"/>
            <person name="Walter F."/>
            <person name="Albersmeier A."/>
            <person name="Kalinowski J."/>
            <person name="Ruckert C."/>
        </authorList>
    </citation>
    <scope>NUCLEOTIDE SEQUENCE</scope>
    <source>
        <strain evidence="9">VKM B-2748</strain>
    </source>
</reference>
<evidence type="ECO:0000256" key="1">
    <source>
        <dbReference type="ARBA" id="ARBA00008331"/>
    </source>
</evidence>
<comment type="catalytic activity">
    <reaction evidence="6">
        <text>L-aspartate + NADP(+) + H2O = oxaloacetate + NH4(+) + NADPH + H(+)</text>
        <dbReference type="Rhea" id="RHEA:11784"/>
        <dbReference type="ChEBI" id="CHEBI:15377"/>
        <dbReference type="ChEBI" id="CHEBI:15378"/>
        <dbReference type="ChEBI" id="CHEBI:16452"/>
        <dbReference type="ChEBI" id="CHEBI:28938"/>
        <dbReference type="ChEBI" id="CHEBI:29991"/>
        <dbReference type="ChEBI" id="CHEBI:57783"/>
        <dbReference type="ChEBI" id="CHEBI:58349"/>
        <dbReference type="EC" id="1.4.1.21"/>
    </reaction>
</comment>
<evidence type="ECO:0000256" key="6">
    <source>
        <dbReference type="HAMAP-Rule" id="MF_01265"/>
    </source>
</evidence>
<dbReference type="Pfam" id="PF03447">
    <property type="entry name" value="NAD_binding_3"/>
    <property type="match status" value="1"/>
</dbReference>
<dbReference type="InterPro" id="IPR011182">
    <property type="entry name" value="L-Asp_DH"/>
</dbReference>
<dbReference type="PANTHER" id="PTHR31873:SF6">
    <property type="entry name" value="ASPARTATE DEHYDROGENASE DOMAIN-CONTAINING PROTEIN"/>
    <property type="match status" value="1"/>
</dbReference>
<dbReference type="InterPro" id="IPR020626">
    <property type="entry name" value="Asp_DH_prok"/>
</dbReference>
<reference evidence="9" key="2">
    <citation type="submission" date="2023-01" db="EMBL/GenBank/DDBJ databases">
        <authorList>
            <person name="Sun Q."/>
            <person name="Evtushenko L."/>
        </authorList>
    </citation>
    <scope>NUCLEOTIDE SEQUENCE</scope>
    <source>
        <strain evidence="9">VKM B-2748</strain>
    </source>
</reference>
<evidence type="ECO:0000313" key="9">
    <source>
        <dbReference type="EMBL" id="GLK79869.1"/>
    </source>
</evidence>
<dbReference type="SUPFAM" id="SSF55347">
    <property type="entry name" value="Glyceraldehyde-3-phosphate dehydrogenase-like, C-terminal domain"/>
    <property type="match status" value="1"/>
</dbReference>
<keyword evidence="4 6" id="KW-0560">Oxidoreductase</keyword>
<dbReference type="PIRSF" id="PIRSF005227">
    <property type="entry name" value="Asp_dh_NAD_syn"/>
    <property type="match status" value="1"/>
</dbReference>
<protein>
    <recommendedName>
        <fullName evidence="6">L-aspartate dehydrogenase</fullName>
        <ecNumber evidence="6">1.4.1.21</ecNumber>
    </recommendedName>
</protein>
<dbReference type="InterPro" id="IPR036291">
    <property type="entry name" value="NAD(P)-bd_dom_sf"/>
</dbReference>
<proteinExistence type="inferred from homology"/>
<dbReference type="GO" id="GO:0016639">
    <property type="term" value="F:oxidoreductase activity, acting on the CH-NH2 group of donors, NAD or NADP as acceptor"/>
    <property type="evidence" value="ECO:0007669"/>
    <property type="project" value="UniProtKB-UniRule"/>
</dbReference>
<evidence type="ECO:0000256" key="3">
    <source>
        <dbReference type="ARBA" id="ARBA00022857"/>
    </source>
</evidence>
<dbReference type="GO" id="GO:0009435">
    <property type="term" value="P:NAD+ biosynthetic process"/>
    <property type="evidence" value="ECO:0007669"/>
    <property type="project" value="UniProtKB-UniRule"/>
</dbReference>
<dbReference type="Gene3D" id="3.30.360.10">
    <property type="entry name" value="Dihydrodipicolinate Reductase, domain 2"/>
    <property type="match status" value="1"/>
</dbReference>
<dbReference type="Proteomes" id="UP001143309">
    <property type="component" value="Unassembled WGS sequence"/>
</dbReference>
<dbReference type="AlphaFoldDB" id="A0A9W6N654"/>
<sequence length="277" mass="28475">MSDARNEAVGGPRRVAIAGLGAVGLRVAEALDEGLPGCALAAVSANDLTRASARLGRLRTPVPVVPIDELEPLADIVVECAPASLLPAIAEPFLKAGKTVVVLSSGALLANEALVELARAHGGQIVVPTGALLGLDAVTAAAEGEIRSVRMVTRKPVKGLAGAPYLVENGIAIDDIAEPLRIFKGTPREAAVGFPANLNVAVALSLAGVGPDRTTLEIWADPALTLNTHHVEVEADSATFRMTIENVPTDNPKTGRITALSVIAYLRKLGAPLRVGS</sequence>
<keyword evidence="5 6" id="KW-0520">NAD</keyword>
<feature type="active site" evidence="6">
    <location>
        <position position="229"/>
    </location>
</feature>
<dbReference type="GO" id="GO:0051287">
    <property type="term" value="F:NAD binding"/>
    <property type="evidence" value="ECO:0007669"/>
    <property type="project" value="UniProtKB-UniRule"/>
</dbReference>
<evidence type="ECO:0000259" key="8">
    <source>
        <dbReference type="Pfam" id="PF03447"/>
    </source>
</evidence>
<organism evidence="9 10">
    <name type="scientific">Methylopila turkensis</name>
    <dbReference type="NCBI Taxonomy" id="1437816"/>
    <lineage>
        <taxon>Bacteria</taxon>
        <taxon>Pseudomonadati</taxon>
        <taxon>Pseudomonadota</taxon>
        <taxon>Alphaproteobacteria</taxon>
        <taxon>Hyphomicrobiales</taxon>
        <taxon>Methylopilaceae</taxon>
        <taxon>Methylopila</taxon>
    </lineage>
</organism>
<dbReference type="EMBL" id="BSFL01000002">
    <property type="protein sequence ID" value="GLK79869.1"/>
    <property type="molecule type" value="Genomic_DNA"/>
</dbReference>
<evidence type="ECO:0000259" key="7">
    <source>
        <dbReference type="Pfam" id="PF01958"/>
    </source>
</evidence>